<dbReference type="PROSITE" id="PS50042">
    <property type="entry name" value="CNMP_BINDING_3"/>
    <property type="match status" value="1"/>
</dbReference>
<reference evidence="4" key="1">
    <citation type="submission" date="2021-01" db="EMBL/GenBank/DDBJ databases">
        <authorList>
            <person name="Corre E."/>
            <person name="Pelletier E."/>
            <person name="Niang G."/>
            <person name="Scheremetjew M."/>
            <person name="Finn R."/>
            <person name="Kale V."/>
            <person name="Holt S."/>
            <person name="Cochrane G."/>
            <person name="Meng A."/>
            <person name="Brown T."/>
            <person name="Cohen L."/>
        </authorList>
    </citation>
    <scope>NUCLEOTIDE SEQUENCE</scope>
    <source>
        <strain evidence="4">CCMP2084</strain>
    </source>
</reference>
<evidence type="ECO:0000256" key="2">
    <source>
        <dbReference type="SAM" id="Phobius"/>
    </source>
</evidence>
<evidence type="ECO:0000313" key="4">
    <source>
        <dbReference type="EMBL" id="CAD9823935.1"/>
    </source>
</evidence>
<keyword evidence="2" id="KW-1133">Transmembrane helix</keyword>
<feature type="compositionally biased region" description="Low complexity" evidence="1">
    <location>
        <begin position="284"/>
        <end position="298"/>
    </location>
</feature>
<sequence length="457" mass="52019">MSFSWLRPVRMVGLRGAPTRPVSKRSSLLLFQRHPQTAPNKPACWIQHRNISRTIGLKTSKVPKNVPPPTHQRNNDASWWRRMFDRETNTNKTRPLFEDTSVSVSVVAGHTAFILMLLAYVRRDILELRMLAISSISFTMIYQYFRPRPLFIPLAWNSIFLSLNITMATFLYKEYYDAHYRMSPQLQDIFQNGSFGVRGFDKVEFNRLFSESSKDKPTIYPQGHILKAGGAKSDKKLYLITEGSAQVTSTNDVVLSQLEEYDFIGEMEFIQYLSRQSENANSASVSSLTSADSTSRNSNVDSMIDQTEDGVMTATDEEEILILGSSDLQVDNGDKQVLETKSSSSEMKRKEIIVKEEPVLPLSLANIVVSSESGATVYEWDFDTLCKYFQGTTQERNIANALLAYISHELQEKLVEAWHRLDQQENQHVDLSTHEKQVLLDFLGDALGSKNTNKQEK</sequence>
<keyword evidence="2" id="KW-0812">Transmembrane</keyword>
<protein>
    <recommendedName>
        <fullName evidence="3">Cyclic nucleotide-binding domain-containing protein</fullName>
    </recommendedName>
</protein>
<proteinExistence type="predicted"/>
<dbReference type="SUPFAM" id="SSF51206">
    <property type="entry name" value="cAMP-binding domain-like"/>
    <property type="match status" value="1"/>
</dbReference>
<accession>A0A7S2XS85</accession>
<keyword evidence="2" id="KW-0472">Membrane</keyword>
<feature type="region of interest" description="Disordered" evidence="1">
    <location>
        <begin position="284"/>
        <end position="306"/>
    </location>
</feature>
<feature type="domain" description="Cyclic nucleotide-binding" evidence="3">
    <location>
        <begin position="237"/>
        <end position="289"/>
    </location>
</feature>
<feature type="transmembrane region" description="Helical" evidence="2">
    <location>
        <begin position="102"/>
        <end position="121"/>
    </location>
</feature>
<dbReference type="AlphaFoldDB" id="A0A7S2XS85"/>
<evidence type="ECO:0000256" key="1">
    <source>
        <dbReference type="SAM" id="MobiDB-lite"/>
    </source>
</evidence>
<feature type="transmembrane region" description="Helical" evidence="2">
    <location>
        <begin position="151"/>
        <end position="172"/>
    </location>
</feature>
<organism evidence="4">
    <name type="scientific">Attheya septentrionalis</name>
    <dbReference type="NCBI Taxonomy" id="420275"/>
    <lineage>
        <taxon>Eukaryota</taxon>
        <taxon>Sar</taxon>
        <taxon>Stramenopiles</taxon>
        <taxon>Ochrophyta</taxon>
        <taxon>Bacillariophyta</taxon>
        <taxon>Coscinodiscophyceae</taxon>
        <taxon>Chaetocerotophycidae</taxon>
        <taxon>Chaetocerotales</taxon>
        <taxon>Attheyaceae</taxon>
        <taxon>Attheya</taxon>
    </lineage>
</organism>
<name>A0A7S2XS85_9STRA</name>
<dbReference type="InterPro" id="IPR014710">
    <property type="entry name" value="RmlC-like_jellyroll"/>
</dbReference>
<dbReference type="InterPro" id="IPR000595">
    <property type="entry name" value="cNMP-bd_dom"/>
</dbReference>
<gene>
    <name evidence="4" type="ORF">ASEP1449_LOCUS15769</name>
</gene>
<dbReference type="EMBL" id="HBHQ01023328">
    <property type="protein sequence ID" value="CAD9823935.1"/>
    <property type="molecule type" value="Transcribed_RNA"/>
</dbReference>
<evidence type="ECO:0000259" key="3">
    <source>
        <dbReference type="PROSITE" id="PS50042"/>
    </source>
</evidence>
<dbReference type="InterPro" id="IPR018490">
    <property type="entry name" value="cNMP-bd_dom_sf"/>
</dbReference>
<dbReference type="Gene3D" id="2.60.120.10">
    <property type="entry name" value="Jelly Rolls"/>
    <property type="match status" value="1"/>
</dbReference>